<dbReference type="InterPro" id="IPR032466">
    <property type="entry name" value="Metal_Hydrolase"/>
</dbReference>
<organism evidence="5 6">
    <name type="scientific">Rhodocytophaga aerolata</name>
    <dbReference type="NCBI Taxonomy" id="455078"/>
    <lineage>
        <taxon>Bacteria</taxon>
        <taxon>Pseudomonadati</taxon>
        <taxon>Bacteroidota</taxon>
        <taxon>Cytophagia</taxon>
        <taxon>Cytophagales</taxon>
        <taxon>Rhodocytophagaceae</taxon>
        <taxon>Rhodocytophaga</taxon>
    </lineage>
</organism>
<dbReference type="RefSeq" id="WP_302038186.1">
    <property type="nucleotide sequence ID" value="NZ_JAUKPO010000007.1"/>
</dbReference>
<dbReference type="InterPro" id="IPR001559">
    <property type="entry name" value="Phosphotriesterase"/>
</dbReference>
<feature type="modified residue" description="N6-carboxylysine" evidence="3">
    <location>
        <position position="176"/>
    </location>
</feature>
<evidence type="ECO:0000313" key="5">
    <source>
        <dbReference type="EMBL" id="MDO1447381.1"/>
    </source>
</evidence>
<keyword evidence="2" id="KW-0378">Hydrolase</keyword>
<protein>
    <submittedName>
        <fullName evidence="5">Phosphotriesterase</fullName>
    </submittedName>
</protein>
<keyword evidence="1" id="KW-0479">Metal-binding</keyword>
<keyword evidence="6" id="KW-1185">Reference proteome</keyword>
<proteinExistence type="inferred from homology"/>
<keyword evidence="4" id="KW-0732">Signal</keyword>
<accession>A0ABT8R5K7</accession>
<dbReference type="Proteomes" id="UP001168528">
    <property type="component" value="Unassembled WGS sequence"/>
</dbReference>
<dbReference type="PANTHER" id="PTHR10819:SF3">
    <property type="entry name" value="PHOSPHOTRIESTERASE-RELATED PROTEIN"/>
    <property type="match status" value="1"/>
</dbReference>
<comment type="similarity">
    <text evidence="3">Belongs to the metallo-dependent hydrolases superfamily. Phosphotriesterase family.</text>
</comment>
<evidence type="ECO:0000256" key="1">
    <source>
        <dbReference type="ARBA" id="ARBA00022723"/>
    </source>
</evidence>
<evidence type="ECO:0000256" key="3">
    <source>
        <dbReference type="PROSITE-ProRule" id="PRU00679"/>
    </source>
</evidence>
<feature type="chain" id="PRO_5045723376" evidence="4">
    <location>
        <begin position="33"/>
        <end position="348"/>
    </location>
</feature>
<dbReference type="InterPro" id="IPR006311">
    <property type="entry name" value="TAT_signal"/>
</dbReference>
<name>A0ABT8R5K7_9BACT</name>
<dbReference type="SUPFAM" id="SSF51556">
    <property type="entry name" value="Metallo-dependent hydrolases"/>
    <property type="match status" value="1"/>
</dbReference>
<dbReference type="Pfam" id="PF02126">
    <property type="entry name" value="PTE"/>
    <property type="match status" value="1"/>
</dbReference>
<dbReference type="PROSITE" id="PS51318">
    <property type="entry name" value="TAT"/>
    <property type="match status" value="1"/>
</dbReference>
<comment type="caution">
    <text evidence="5">The sequence shown here is derived from an EMBL/GenBank/DDBJ whole genome shotgun (WGS) entry which is preliminary data.</text>
</comment>
<sequence>MTYQKTLMPNRRHFIKTSLAAGCLAASLPISAFLQKEKNIITVNGEIPARQMGLSLIHEHVMVDFVGAEKVSTSRYNREEVFTKVLPYLQQARELGCQTMVECTPAFLARDPLLLKQLADASGLQILTNTGYYGARNDESLPPHAFTESADQLAQRWIQEFKQGIEGTGIRPGFIKIGVDEGKLSAIDQKLIQAAARTHLQTGLTIAVHTGKATGAMDELEVLKTEKVHPSAWIWVHAQAEEDLSFHVKAAKQGGWISLDGIGWDNEGRHVEMVTHLKKQNLLDRVLVSQDAGWYHVGEPDGGKFQPFNRLFTEFLPALKQKGFSQKDIDQLLIQNPMEAFTIRVRKA</sequence>
<gene>
    <name evidence="5" type="ORF">Q0590_14020</name>
</gene>
<dbReference type="EMBL" id="JAUKPO010000007">
    <property type="protein sequence ID" value="MDO1447381.1"/>
    <property type="molecule type" value="Genomic_DNA"/>
</dbReference>
<dbReference type="PANTHER" id="PTHR10819">
    <property type="entry name" value="PHOSPHOTRIESTERASE-RELATED"/>
    <property type="match status" value="1"/>
</dbReference>
<evidence type="ECO:0000313" key="6">
    <source>
        <dbReference type="Proteomes" id="UP001168528"/>
    </source>
</evidence>
<evidence type="ECO:0000256" key="4">
    <source>
        <dbReference type="SAM" id="SignalP"/>
    </source>
</evidence>
<evidence type="ECO:0000256" key="2">
    <source>
        <dbReference type="ARBA" id="ARBA00022801"/>
    </source>
</evidence>
<dbReference type="Gene3D" id="3.20.20.140">
    <property type="entry name" value="Metal-dependent hydrolases"/>
    <property type="match status" value="1"/>
</dbReference>
<dbReference type="PROSITE" id="PS51347">
    <property type="entry name" value="PHOSPHOTRIESTERASE_2"/>
    <property type="match status" value="1"/>
</dbReference>
<feature type="signal peptide" evidence="4">
    <location>
        <begin position="1"/>
        <end position="32"/>
    </location>
</feature>
<reference evidence="5" key="1">
    <citation type="submission" date="2023-07" db="EMBL/GenBank/DDBJ databases">
        <title>The genome sequence of Rhodocytophaga aerolata KACC 12507.</title>
        <authorList>
            <person name="Zhang X."/>
        </authorList>
    </citation>
    <scope>NUCLEOTIDE SEQUENCE</scope>
    <source>
        <strain evidence="5">KACC 12507</strain>
    </source>
</reference>